<dbReference type="EMBL" id="MJBS01000224">
    <property type="protein sequence ID" value="OHE90762.1"/>
    <property type="molecule type" value="Genomic_DNA"/>
</dbReference>
<proteinExistence type="predicted"/>
<reference evidence="2 3" key="1">
    <citation type="submission" date="2016-09" db="EMBL/GenBank/DDBJ databases">
        <authorList>
            <person name="Capua I."/>
            <person name="De Benedictis P."/>
            <person name="Joannis T."/>
            <person name="Lombin L.H."/>
            <person name="Cattoli G."/>
        </authorList>
    </citation>
    <scope>NUCLEOTIDE SEQUENCE [LARGE SCALE GENOMIC DNA]</scope>
    <source>
        <strain evidence="2 3">IMI 309357</strain>
    </source>
</reference>
<feature type="compositionally biased region" description="Low complexity" evidence="1">
    <location>
        <begin position="171"/>
        <end position="182"/>
    </location>
</feature>
<evidence type="ECO:0000313" key="2">
    <source>
        <dbReference type="EMBL" id="OHE90762.1"/>
    </source>
</evidence>
<comment type="caution">
    <text evidence="2">The sequence shown here is derived from an EMBL/GenBank/DDBJ whole genome shotgun (WGS) entry which is preliminary data.</text>
</comment>
<gene>
    <name evidence="2" type="ORF">CORC01_13934</name>
</gene>
<feature type="compositionally biased region" description="Basic and acidic residues" evidence="1">
    <location>
        <begin position="984"/>
        <end position="995"/>
    </location>
</feature>
<feature type="compositionally biased region" description="Polar residues" evidence="1">
    <location>
        <begin position="750"/>
        <end position="778"/>
    </location>
</feature>
<organism evidence="2 3">
    <name type="scientific">Colletotrichum orchidophilum</name>
    <dbReference type="NCBI Taxonomy" id="1209926"/>
    <lineage>
        <taxon>Eukaryota</taxon>
        <taxon>Fungi</taxon>
        <taxon>Dikarya</taxon>
        <taxon>Ascomycota</taxon>
        <taxon>Pezizomycotina</taxon>
        <taxon>Sordariomycetes</taxon>
        <taxon>Hypocreomycetidae</taxon>
        <taxon>Glomerellales</taxon>
        <taxon>Glomerellaceae</taxon>
        <taxon>Colletotrichum</taxon>
    </lineage>
</organism>
<feature type="compositionally biased region" description="Polar residues" evidence="1">
    <location>
        <begin position="1"/>
        <end position="14"/>
    </location>
</feature>
<feature type="region of interest" description="Disordered" evidence="1">
    <location>
        <begin position="1"/>
        <end position="198"/>
    </location>
</feature>
<dbReference type="GeneID" id="34567059"/>
<dbReference type="STRING" id="1209926.A0A1G4AP06"/>
<feature type="compositionally biased region" description="Basic and acidic residues" evidence="1">
    <location>
        <begin position="783"/>
        <end position="794"/>
    </location>
</feature>
<protein>
    <submittedName>
        <fullName evidence="2">Uncharacterized protein</fullName>
    </submittedName>
</protein>
<dbReference type="OrthoDB" id="3538943at2759"/>
<sequence>MASPASSSDQSITSAPFGLRNGAPIPRKFVRIPKDQQALLDHQGSWISAPKDHPQQNPARVPPKVLEQIKYFHTSRTLPPPAQKPKALLSSGPTATTSVSENAPNDEQEDGGKSDSEPEVPVSSWPESPPRPPREVELQETPSPAPSIRSQVMTERQSSATRISQSPPPQTRSSPQMRSSPPVISATKRKPSPTTRLKRCQIEAFPSSSAGVEEELETAIPGALCEATPPINRTAARLAAVSQAVTSPPCGQGSMVPSTYKDVKSPEKAEGPVNKKRRFKAIPATEFDANSQEVVEKGHSAKTTPQSIIPLFLPPQGIQKTSSESAIASTPLVAGARPDLGILKVVKDTPSLSKTVDPSHEANETSYPDPRPSGAHVRPSIESGGNVKTSALLGPREALSEDAGWNSSKLEVRRQEVISHLNEEWKRHGLDWIPPAFQHLRPTLTVHSLEVLQDITRQASKNGIPLARLWSEPDGLLFQAAMNLAKGKLVFSQELAEISLSFFEAEDSRLAKTRGPGSSGEARQATARGSSRPASPHGAASNIAPVNPSPPTSPSAMQGLQPTASPQALLDSLYQSVETPRPPQAMLAKPSFAQGPLEAFRQAYPSFSGSVGDFVKACFTIKDLRRKRLLPKWLYDDFIRAFVGGFVPYIESLDDDEEPLSAYQWYVEYVDRPAFQGGVVTRENLYQVFKIYNTEFKSARESLLESTTPFPEATQRRVSEQSAALKPSIGPDTPIAQKANPTPRPRIETVRTSGSTPSKATPASRYSSPDEQFILSKTNGGGRVDEQRTTEAHTRNTSPIASDLPPTNREKDKQRMANKEIISLRNAPASAPTIQRHTNALQDDEDVAFISSNPRPRMANPTKKGLIRTESNNTSTTPFAEKEPLNPLLSGLSTPKASKPTRDSIIAETPPRKTAGPAKWTTQHPAVRRSLPASFSDARPPPASMPPKASGLVTSPAASPLPSSTPNNTLPNFFQESRVKKPKQKTERTEKEGRKVALAKMQRMLREGRYAPPSSTMPPRS</sequence>
<accession>A0A1G4AP06</accession>
<feature type="region of interest" description="Disordered" evidence="1">
    <location>
        <begin position="851"/>
        <end position="995"/>
    </location>
</feature>
<dbReference type="AlphaFoldDB" id="A0A1G4AP06"/>
<feature type="compositionally biased region" description="Polar residues" evidence="1">
    <location>
        <begin position="869"/>
        <end position="878"/>
    </location>
</feature>
<feature type="compositionally biased region" description="Low complexity" evidence="1">
    <location>
        <begin position="954"/>
        <end position="972"/>
    </location>
</feature>
<feature type="compositionally biased region" description="Basic residues" evidence="1">
    <location>
        <begin position="187"/>
        <end position="198"/>
    </location>
</feature>
<dbReference type="Proteomes" id="UP000176998">
    <property type="component" value="Unassembled WGS sequence"/>
</dbReference>
<evidence type="ECO:0000313" key="3">
    <source>
        <dbReference type="Proteomes" id="UP000176998"/>
    </source>
</evidence>
<feature type="region of interest" description="Disordered" evidence="1">
    <location>
        <begin position="707"/>
        <end position="811"/>
    </location>
</feature>
<feature type="compositionally biased region" description="Polar residues" evidence="1">
    <location>
        <begin position="148"/>
        <end position="161"/>
    </location>
</feature>
<dbReference type="RefSeq" id="XP_022467937.1">
    <property type="nucleotide sequence ID" value="XM_022625549.1"/>
</dbReference>
<feature type="compositionally biased region" description="Polar residues" evidence="1">
    <location>
        <begin position="91"/>
        <end position="103"/>
    </location>
</feature>
<evidence type="ECO:0000256" key="1">
    <source>
        <dbReference type="SAM" id="MobiDB-lite"/>
    </source>
</evidence>
<feature type="compositionally biased region" description="Basic and acidic residues" evidence="1">
    <location>
        <begin position="261"/>
        <end position="270"/>
    </location>
</feature>
<keyword evidence="3" id="KW-1185">Reference proteome</keyword>
<name>A0A1G4AP06_9PEZI</name>
<feature type="region of interest" description="Disordered" evidence="1">
    <location>
        <begin position="509"/>
        <end position="562"/>
    </location>
</feature>
<feature type="region of interest" description="Disordered" evidence="1">
    <location>
        <begin position="246"/>
        <end position="273"/>
    </location>
</feature>
<feature type="region of interest" description="Disordered" evidence="1">
    <location>
        <begin position="351"/>
        <end position="391"/>
    </location>
</feature>